<gene>
    <name evidence="1" type="ORF">ACHAW5_010431</name>
</gene>
<dbReference type="EMBL" id="JALLAZ020001088">
    <property type="protein sequence ID" value="KAL3780976.1"/>
    <property type="molecule type" value="Genomic_DNA"/>
</dbReference>
<name>A0ABD3P0L5_9STRA</name>
<dbReference type="AlphaFoldDB" id="A0ABD3P0L5"/>
<accession>A0ABD3P0L5</accession>
<sequence>MKYAGYVDETSGLPIIHETAQSSICGHDGMGSPKVAVAKQRVKGHGGKSAIIEELDSSPSRLGIENSLAVTKISSQIESTHVQEIIRIELFIGSGCKDCMPLFDFLRLVADQDGIVPPGQPSLTLREIIKSPELKPCDERENLHKSQLLQAPIPYDVTTFVRDSGLDSVKDRSWIIIAKANASTSTNVATTPMVDLSPFLLSVSTRNAKTECILPFPVDTRQAAITYNNKSGDLEIRMPLLQSTLNLEDPGTRQFEIQNAIGGHRSGGTIDGRAYSDMDLDRSEHDCTSHGNATKEMMCSSYFLEANMDDEDIDKQQLPEDAFHSQDILSRHLLQQQNDERVMRRSQSSNTSSNDALACICMACWSICHVSKLRETFAPGRVLQEQKQPTFAVQQHSPKKRLHVFYNFGYSVDGGGLDVGKGEPFSVADYPLWMACVRAFLLNSECLRASSSCQKVHFAAATRCELVLEVRESHK</sequence>
<evidence type="ECO:0000313" key="2">
    <source>
        <dbReference type="Proteomes" id="UP001530315"/>
    </source>
</evidence>
<organism evidence="1 2">
    <name type="scientific">Stephanodiscus triporus</name>
    <dbReference type="NCBI Taxonomy" id="2934178"/>
    <lineage>
        <taxon>Eukaryota</taxon>
        <taxon>Sar</taxon>
        <taxon>Stramenopiles</taxon>
        <taxon>Ochrophyta</taxon>
        <taxon>Bacillariophyta</taxon>
        <taxon>Coscinodiscophyceae</taxon>
        <taxon>Thalassiosirophycidae</taxon>
        <taxon>Stephanodiscales</taxon>
        <taxon>Stephanodiscaceae</taxon>
        <taxon>Stephanodiscus</taxon>
    </lineage>
</organism>
<dbReference type="Proteomes" id="UP001530315">
    <property type="component" value="Unassembled WGS sequence"/>
</dbReference>
<comment type="caution">
    <text evidence="1">The sequence shown here is derived from an EMBL/GenBank/DDBJ whole genome shotgun (WGS) entry which is preliminary data.</text>
</comment>
<evidence type="ECO:0000313" key="1">
    <source>
        <dbReference type="EMBL" id="KAL3780976.1"/>
    </source>
</evidence>
<proteinExistence type="predicted"/>
<protein>
    <submittedName>
        <fullName evidence="1">Uncharacterized protein</fullName>
    </submittedName>
</protein>
<keyword evidence="2" id="KW-1185">Reference proteome</keyword>
<reference evidence="1 2" key="1">
    <citation type="submission" date="2024-10" db="EMBL/GenBank/DDBJ databases">
        <title>Updated reference genomes for cyclostephanoid diatoms.</title>
        <authorList>
            <person name="Roberts W.R."/>
            <person name="Alverson A.J."/>
        </authorList>
    </citation>
    <scope>NUCLEOTIDE SEQUENCE [LARGE SCALE GENOMIC DNA]</scope>
    <source>
        <strain evidence="1 2">AJA276-08</strain>
    </source>
</reference>